<dbReference type="InterPro" id="IPR047865">
    <property type="entry name" value="Ribosomal_uL10_bac_type"/>
</dbReference>
<evidence type="ECO:0000256" key="4">
    <source>
        <dbReference type="ARBA" id="ARBA00035707"/>
    </source>
</evidence>
<keyword evidence="3" id="KW-0687">Ribonucleoprotein</keyword>
<evidence type="ECO:0000256" key="5">
    <source>
        <dbReference type="ARBA" id="ARBA00035716"/>
    </source>
</evidence>
<sequence length="246" mass="28721">MALFIRNAKATCETVTPLIQFKRFRGKINIQRPRPPHFEKAKYLALTKPWYLPKNFGKTNVELCSKSETLLYKKQEERNIFQEIIAQELNRWFTTSKLIAFCHYNSMSKEQEFDAYLQFKNAKMHFKQYGKKTLELAVKGTPYETVLDFYISRNLTIFSPEPEIKKLLRVLKKFPQLVLMAGIYENRLLSKDELLHYSTIPNLQMAQAGLVQTLNSASVQLVSNLNSHQTTLVSHLEQRVKQLGEE</sequence>
<dbReference type="PANTHER" id="PTHR11560">
    <property type="entry name" value="39S RIBOSOMAL PROTEIN L10, MITOCHONDRIAL"/>
    <property type="match status" value="1"/>
</dbReference>
<keyword evidence="8" id="KW-1185">Reference proteome</keyword>
<evidence type="ECO:0000313" key="7">
    <source>
        <dbReference type="EMBL" id="CAG9766065.1"/>
    </source>
</evidence>
<dbReference type="SUPFAM" id="SSF160369">
    <property type="entry name" value="Ribosomal protein L10-like"/>
    <property type="match status" value="1"/>
</dbReference>
<comment type="subunit">
    <text evidence="6">Component of the mitochondrial ribosome large subunit (39S) which comprises a 16S rRNA and about 50 distinct proteins.</text>
</comment>
<dbReference type="EMBL" id="OU892279">
    <property type="protein sequence ID" value="CAG9766065.1"/>
    <property type="molecule type" value="Genomic_DNA"/>
</dbReference>
<dbReference type="InterPro" id="IPR043141">
    <property type="entry name" value="Ribosomal_uL10-like_sf"/>
</dbReference>
<evidence type="ECO:0000256" key="2">
    <source>
        <dbReference type="ARBA" id="ARBA00022980"/>
    </source>
</evidence>
<proteinExistence type="inferred from homology"/>
<evidence type="ECO:0000313" key="8">
    <source>
        <dbReference type="Proteomes" id="UP001152799"/>
    </source>
</evidence>
<dbReference type="GO" id="GO:0005840">
    <property type="term" value="C:ribosome"/>
    <property type="evidence" value="ECO:0007669"/>
    <property type="project" value="UniProtKB-KW"/>
</dbReference>
<protein>
    <recommendedName>
        <fullName evidence="4">Large ribosomal subunit protein uL10m</fullName>
    </recommendedName>
    <alternativeName>
        <fullName evidence="5">39S ribosomal protein L10, mitochondrial</fullName>
    </alternativeName>
</protein>
<evidence type="ECO:0000256" key="6">
    <source>
        <dbReference type="ARBA" id="ARBA00038782"/>
    </source>
</evidence>
<comment type="similarity">
    <text evidence="1">Belongs to the universal ribosomal protein uL10 family.</text>
</comment>
<accession>A0A9N9MPN0</accession>
<dbReference type="Proteomes" id="UP001152799">
    <property type="component" value="Chromosome 3"/>
</dbReference>
<gene>
    <name evidence="7" type="ORF">CEUTPL_LOCUS6657</name>
</gene>
<dbReference type="OrthoDB" id="360689at2759"/>
<dbReference type="Gene3D" id="3.30.70.1730">
    <property type="match status" value="1"/>
</dbReference>
<organism evidence="7 8">
    <name type="scientific">Ceutorhynchus assimilis</name>
    <name type="common">cabbage seed weevil</name>
    <dbReference type="NCBI Taxonomy" id="467358"/>
    <lineage>
        <taxon>Eukaryota</taxon>
        <taxon>Metazoa</taxon>
        <taxon>Ecdysozoa</taxon>
        <taxon>Arthropoda</taxon>
        <taxon>Hexapoda</taxon>
        <taxon>Insecta</taxon>
        <taxon>Pterygota</taxon>
        <taxon>Neoptera</taxon>
        <taxon>Endopterygota</taxon>
        <taxon>Coleoptera</taxon>
        <taxon>Polyphaga</taxon>
        <taxon>Cucujiformia</taxon>
        <taxon>Curculionidae</taxon>
        <taxon>Ceutorhynchinae</taxon>
        <taxon>Ceutorhynchus</taxon>
    </lineage>
</organism>
<keyword evidence="2" id="KW-0689">Ribosomal protein</keyword>
<evidence type="ECO:0000256" key="1">
    <source>
        <dbReference type="ARBA" id="ARBA00008889"/>
    </source>
</evidence>
<name>A0A9N9MPN0_9CUCU</name>
<dbReference type="GO" id="GO:1990904">
    <property type="term" value="C:ribonucleoprotein complex"/>
    <property type="evidence" value="ECO:0007669"/>
    <property type="project" value="UniProtKB-KW"/>
</dbReference>
<dbReference type="FunFam" id="3.30.70.1730:FF:000012">
    <property type="entry name" value="Mitochondrial Ribosomal Protein, Large"/>
    <property type="match status" value="1"/>
</dbReference>
<dbReference type="AlphaFoldDB" id="A0A9N9MPN0"/>
<evidence type="ECO:0000256" key="3">
    <source>
        <dbReference type="ARBA" id="ARBA00023274"/>
    </source>
</evidence>
<reference evidence="7" key="1">
    <citation type="submission" date="2022-01" db="EMBL/GenBank/DDBJ databases">
        <authorList>
            <person name="King R."/>
        </authorList>
    </citation>
    <scope>NUCLEOTIDE SEQUENCE</scope>
</reference>